<proteinExistence type="predicted"/>
<comment type="caution">
    <text evidence="2">The sequence shown here is derived from an EMBL/GenBank/DDBJ whole genome shotgun (WGS) entry which is preliminary data.</text>
</comment>
<evidence type="ECO:0000313" key="2">
    <source>
        <dbReference type="EMBL" id="CAH3148297.1"/>
    </source>
</evidence>
<sequence>VSCNFDNGLCFGCSQSMEDVFDWTLYSGSTPSSGTGPFSDHTSGSGKYFYIEASNQATGDNAKLTFTVPRNKSSGCLKFFYHMYGSGMGTLNVFSGNNKIFTKSGNQGNYWKKVTRTVYLSDMVNV</sequence>
<dbReference type="CDD" id="cd06263">
    <property type="entry name" value="MAM"/>
    <property type="match status" value="1"/>
</dbReference>
<dbReference type="SMART" id="SM00137">
    <property type="entry name" value="MAM"/>
    <property type="match status" value="1"/>
</dbReference>
<gene>
    <name evidence="2" type="ORF">PEVE_00044541</name>
</gene>
<dbReference type="PANTHER" id="PTHR23282">
    <property type="entry name" value="APICAL ENDOSOMAL GLYCOPROTEIN PRECURSOR"/>
    <property type="match status" value="1"/>
</dbReference>
<feature type="non-terminal residue" evidence="2">
    <location>
        <position position="1"/>
    </location>
</feature>
<dbReference type="InterPro" id="IPR000998">
    <property type="entry name" value="MAM_dom"/>
</dbReference>
<name>A0ABN8PPS1_9CNID</name>
<dbReference type="PROSITE" id="PS50060">
    <property type="entry name" value="MAM_2"/>
    <property type="match status" value="1"/>
</dbReference>
<dbReference type="Pfam" id="PF00629">
    <property type="entry name" value="MAM"/>
    <property type="match status" value="1"/>
</dbReference>
<dbReference type="InterPro" id="IPR051560">
    <property type="entry name" value="MAM_domain-containing"/>
</dbReference>
<dbReference type="Proteomes" id="UP001159427">
    <property type="component" value="Unassembled WGS sequence"/>
</dbReference>
<protein>
    <recommendedName>
        <fullName evidence="1">MAM domain-containing protein</fullName>
    </recommendedName>
</protein>
<dbReference type="EMBL" id="CALNXI010000948">
    <property type="protein sequence ID" value="CAH3148297.1"/>
    <property type="molecule type" value="Genomic_DNA"/>
</dbReference>
<dbReference type="SUPFAM" id="SSF49899">
    <property type="entry name" value="Concanavalin A-like lectins/glucanases"/>
    <property type="match status" value="1"/>
</dbReference>
<keyword evidence="3" id="KW-1185">Reference proteome</keyword>
<organism evidence="2 3">
    <name type="scientific">Porites evermanni</name>
    <dbReference type="NCBI Taxonomy" id="104178"/>
    <lineage>
        <taxon>Eukaryota</taxon>
        <taxon>Metazoa</taxon>
        <taxon>Cnidaria</taxon>
        <taxon>Anthozoa</taxon>
        <taxon>Hexacorallia</taxon>
        <taxon>Scleractinia</taxon>
        <taxon>Fungiina</taxon>
        <taxon>Poritidae</taxon>
        <taxon>Porites</taxon>
    </lineage>
</organism>
<dbReference type="PANTHER" id="PTHR23282:SF142">
    <property type="entry name" value="MAM DOMAIN-CONTAINING PROTEIN"/>
    <property type="match status" value="1"/>
</dbReference>
<evidence type="ECO:0000313" key="3">
    <source>
        <dbReference type="Proteomes" id="UP001159427"/>
    </source>
</evidence>
<dbReference type="Gene3D" id="2.60.120.200">
    <property type="match status" value="1"/>
</dbReference>
<feature type="domain" description="MAM" evidence="1">
    <location>
        <begin position="1"/>
        <end position="126"/>
    </location>
</feature>
<accession>A0ABN8PPS1</accession>
<evidence type="ECO:0000259" key="1">
    <source>
        <dbReference type="PROSITE" id="PS50060"/>
    </source>
</evidence>
<reference evidence="2 3" key="1">
    <citation type="submission" date="2022-05" db="EMBL/GenBank/DDBJ databases">
        <authorList>
            <consortium name="Genoscope - CEA"/>
            <person name="William W."/>
        </authorList>
    </citation>
    <scope>NUCLEOTIDE SEQUENCE [LARGE SCALE GENOMIC DNA]</scope>
</reference>
<dbReference type="InterPro" id="IPR013320">
    <property type="entry name" value="ConA-like_dom_sf"/>
</dbReference>